<proteinExistence type="inferred from homology"/>
<dbReference type="InterPro" id="IPR004888">
    <property type="entry name" value="Glycoside_hydrolase_63"/>
</dbReference>
<evidence type="ECO:0000313" key="6">
    <source>
        <dbReference type="EMBL" id="GAA4838150.1"/>
    </source>
</evidence>
<evidence type="ECO:0000259" key="5">
    <source>
        <dbReference type="Pfam" id="PF22422"/>
    </source>
</evidence>
<keyword evidence="2" id="KW-0378">Hydrolase</keyword>
<protein>
    <submittedName>
        <fullName evidence="6">Alpha-glucosidase</fullName>
    </submittedName>
</protein>
<comment type="caution">
    <text evidence="6">The sequence shown here is derived from an EMBL/GenBank/DDBJ whole genome shotgun (WGS) entry which is preliminary data.</text>
</comment>
<dbReference type="InterPro" id="IPR012341">
    <property type="entry name" value="6hp_glycosidase-like_sf"/>
</dbReference>
<dbReference type="RefSeq" id="WP_345372155.1">
    <property type="nucleotide sequence ID" value="NZ_BAABJX010000036.1"/>
</dbReference>
<dbReference type="PROSITE" id="PS51257">
    <property type="entry name" value="PROKAR_LIPOPROTEIN"/>
    <property type="match status" value="1"/>
</dbReference>
<dbReference type="Gene3D" id="1.50.10.10">
    <property type="match status" value="1"/>
</dbReference>
<dbReference type="Pfam" id="PF21152">
    <property type="entry name" value="YgjK_N"/>
    <property type="match status" value="1"/>
</dbReference>
<keyword evidence="3" id="KW-0326">Glycosidase</keyword>
<comment type="similarity">
    <text evidence="1">Belongs to the glycosyl hydrolase 63 family.</text>
</comment>
<dbReference type="InterPro" id="IPR048450">
    <property type="entry name" value="YgjK_N"/>
</dbReference>
<feature type="domain" description="Mannosylglycerate hydrolase MGH1-like glycoside hydrolase" evidence="5">
    <location>
        <begin position="333"/>
        <end position="666"/>
    </location>
</feature>
<evidence type="ECO:0000313" key="7">
    <source>
        <dbReference type="Proteomes" id="UP001500298"/>
    </source>
</evidence>
<accession>A0ABP9DBG5</accession>
<gene>
    <name evidence="6" type="primary">ygjK</name>
    <name evidence="6" type="ORF">GCM10023331_24160</name>
</gene>
<organism evidence="6 7">
    <name type="scientific">Algivirga pacifica</name>
    <dbReference type="NCBI Taxonomy" id="1162670"/>
    <lineage>
        <taxon>Bacteria</taxon>
        <taxon>Pseudomonadati</taxon>
        <taxon>Bacteroidota</taxon>
        <taxon>Cytophagia</taxon>
        <taxon>Cytophagales</taxon>
        <taxon>Flammeovirgaceae</taxon>
        <taxon>Algivirga</taxon>
    </lineage>
</organism>
<dbReference type="SUPFAM" id="SSF48208">
    <property type="entry name" value="Six-hairpin glycosidases"/>
    <property type="match status" value="1"/>
</dbReference>
<dbReference type="InterPro" id="IPR054491">
    <property type="entry name" value="MGH1-like_GH"/>
</dbReference>
<reference evidence="7" key="1">
    <citation type="journal article" date="2019" name="Int. J. Syst. Evol. Microbiol.">
        <title>The Global Catalogue of Microorganisms (GCM) 10K type strain sequencing project: providing services to taxonomists for standard genome sequencing and annotation.</title>
        <authorList>
            <consortium name="The Broad Institute Genomics Platform"/>
            <consortium name="The Broad Institute Genome Sequencing Center for Infectious Disease"/>
            <person name="Wu L."/>
            <person name="Ma J."/>
        </authorList>
    </citation>
    <scope>NUCLEOTIDE SEQUENCE [LARGE SCALE GENOMIC DNA]</scope>
    <source>
        <strain evidence="7">JCM 18326</strain>
    </source>
</reference>
<evidence type="ECO:0000259" key="4">
    <source>
        <dbReference type="Pfam" id="PF21152"/>
    </source>
</evidence>
<evidence type="ECO:0000256" key="3">
    <source>
        <dbReference type="ARBA" id="ARBA00023295"/>
    </source>
</evidence>
<evidence type="ECO:0000256" key="1">
    <source>
        <dbReference type="ARBA" id="ARBA00010833"/>
    </source>
</evidence>
<dbReference type="Proteomes" id="UP001500298">
    <property type="component" value="Unassembled WGS sequence"/>
</dbReference>
<dbReference type="PANTHER" id="PTHR10412">
    <property type="entry name" value="MANNOSYL-OLIGOSACCHARIDE GLUCOSIDASE"/>
    <property type="match status" value="1"/>
</dbReference>
<dbReference type="PANTHER" id="PTHR10412:SF11">
    <property type="entry name" value="MANNOSYL-OLIGOSACCHARIDE GLUCOSIDASE"/>
    <property type="match status" value="1"/>
</dbReference>
<evidence type="ECO:0000256" key="2">
    <source>
        <dbReference type="ARBA" id="ARBA00022801"/>
    </source>
</evidence>
<dbReference type="Pfam" id="PF22422">
    <property type="entry name" value="MGH1-like_GH"/>
    <property type="match status" value="1"/>
</dbReference>
<dbReference type="EMBL" id="BAABJX010000036">
    <property type="protein sequence ID" value="GAA4838150.1"/>
    <property type="molecule type" value="Genomic_DNA"/>
</dbReference>
<sequence length="675" mass="77862">MRTVQFSGILLALSACLFSCQKHSLSDYNYHRKHFKNILDLKGIPVTPQDEHLSSFSDLGSWHSFGLPKDSDKAAFGGFTGPFVMRQQESEWISPELLKLTLHDPVSGKAIALSEGKLIKNDFYPGILQQEIKVEDLKISLSLFFIDERTAFLKAKIHNQGEKRELQTSWKGKIFSQDDRAIRYKSKGLYIPIAKEEAVEVFFQEKGKLITSDSLAYHYQHTPFTLFRNGFWEESLLVRFTLSKEERKRSPLQTATILKQGDTFEIQNEERWDKYFKTLFKTHRKKALLSAQLHRTVAAKSLVTLIHNWRSAAGGFQHQGIVPSYAAKYFQGLWAWDSWKHAVAIAPFEPELAKDQIRAMYDYQNEEGMIADCFFRDPELESVNWRNTKAPLSGWAIYEVFTETGDSSFVRELYPQLKKYHYWWYTYRDHDQNGICEYGSTDGTRIAAAWESGMDNAVRFDSAVILNNQTKGAYSINQESIDLNAYLYQEKVYLTKLADILGITEDGRRYQKEAKELKEVLKTSFYHAKDGYFYDRRLKTKKPIRIQGPEGWAPLYNQIADKGQAEGVVKVMMDSSKFNTPIPFPTLSAAHPLFNPQKGYWRGPVWLDQAYFALKGMQYYGYKDEAIDMAEKLIEAADGLTSNKPIRENYHPISKQGLNAKHFSWSAAHLLMLFK</sequence>
<dbReference type="InterPro" id="IPR008928">
    <property type="entry name" value="6-hairpin_glycosidase_sf"/>
</dbReference>
<feature type="domain" description="Glucosidase YgjK N-terminal" evidence="4">
    <location>
        <begin position="52"/>
        <end position="179"/>
    </location>
</feature>
<dbReference type="Gene3D" id="2.70.98.50">
    <property type="entry name" value="putative glycoside hydrolase family protein from bacillus halodurans"/>
    <property type="match status" value="1"/>
</dbReference>
<keyword evidence="7" id="KW-1185">Reference proteome</keyword>
<name>A0ABP9DBG5_9BACT</name>